<evidence type="ECO:0000313" key="1">
    <source>
        <dbReference type="EMBL" id="KAI6657667.1"/>
    </source>
</evidence>
<gene>
    <name evidence="1" type="ORF">LOD99_410</name>
</gene>
<sequence length="143" mass="16662">MASNCTPETEMDTFLKQIRLAKYREHILDLGAEELEDLQDIPDDELVKMGMKPVEIGRFKRKVNEEIRKESSMNQKPVVQSSDLPFSPTTVDQEKLKKIISQQRIRCNLRISYQLIMTELKPEINHLGVHLTAKRCIILIWLT</sequence>
<comment type="caution">
    <text evidence="1">The sequence shown here is derived from an EMBL/GenBank/DDBJ whole genome shotgun (WGS) entry which is preliminary data.</text>
</comment>
<reference evidence="1 2" key="1">
    <citation type="journal article" date="2023" name="BMC Biol.">
        <title>The compact genome of the sponge Oopsacas minuta (Hexactinellida) is lacking key metazoan core genes.</title>
        <authorList>
            <person name="Santini S."/>
            <person name="Schenkelaars Q."/>
            <person name="Jourda C."/>
            <person name="Duchesne M."/>
            <person name="Belahbib H."/>
            <person name="Rocher C."/>
            <person name="Selva M."/>
            <person name="Riesgo A."/>
            <person name="Vervoort M."/>
            <person name="Leys S.P."/>
            <person name="Kodjabachian L."/>
            <person name="Le Bivic A."/>
            <person name="Borchiellini C."/>
            <person name="Claverie J.M."/>
            <person name="Renard E."/>
        </authorList>
    </citation>
    <scope>NUCLEOTIDE SEQUENCE [LARGE SCALE GENOMIC DNA]</scope>
    <source>
        <strain evidence="1">SPO-2</strain>
    </source>
</reference>
<keyword evidence="2" id="KW-1185">Reference proteome</keyword>
<evidence type="ECO:0000313" key="2">
    <source>
        <dbReference type="Proteomes" id="UP001165289"/>
    </source>
</evidence>
<dbReference type="InterPro" id="IPR013761">
    <property type="entry name" value="SAM/pointed_sf"/>
</dbReference>
<protein>
    <recommendedName>
        <fullName evidence="3">SAM domain-containing protein</fullName>
    </recommendedName>
</protein>
<dbReference type="SUPFAM" id="SSF47769">
    <property type="entry name" value="SAM/Pointed domain"/>
    <property type="match status" value="1"/>
</dbReference>
<accession>A0AAV7K8P1</accession>
<evidence type="ECO:0008006" key="3">
    <source>
        <dbReference type="Google" id="ProtNLM"/>
    </source>
</evidence>
<dbReference type="Gene3D" id="1.10.150.50">
    <property type="entry name" value="Transcription Factor, Ets-1"/>
    <property type="match status" value="1"/>
</dbReference>
<dbReference type="Proteomes" id="UP001165289">
    <property type="component" value="Unassembled WGS sequence"/>
</dbReference>
<dbReference type="EMBL" id="JAKMXF010000111">
    <property type="protein sequence ID" value="KAI6657667.1"/>
    <property type="molecule type" value="Genomic_DNA"/>
</dbReference>
<proteinExistence type="predicted"/>
<name>A0AAV7K8P1_9METZ</name>
<organism evidence="1 2">
    <name type="scientific">Oopsacas minuta</name>
    <dbReference type="NCBI Taxonomy" id="111878"/>
    <lineage>
        <taxon>Eukaryota</taxon>
        <taxon>Metazoa</taxon>
        <taxon>Porifera</taxon>
        <taxon>Hexactinellida</taxon>
        <taxon>Hexasterophora</taxon>
        <taxon>Lyssacinosida</taxon>
        <taxon>Leucopsacidae</taxon>
        <taxon>Oopsacas</taxon>
    </lineage>
</organism>
<dbReference type="AlphaFoldDB" id="A0AAV7K8P1"/>